<evidence type="ECO:0000256" key="2">
    <source>
        <dbReference type="ARBA" id="ARBA00022450"/>
    </source>
</evidence>
<evidence type="ECO:0000313" key="6">
    <source>
        <dbReference type="EMBL" id="MDC2957573.1"/>
    </source>
</evidence>
<protein>
    <submittedName>
        <fullName evidence="6">SDR family NAD(P)-dependent oxidoreductase</fullName>
    </submittedName>
</protein>
<dbReference type="CDD" id="cd08953">
    <property type="entry name" value="KR_2_SDR_x"/>
    <property type="match status" value="1"/>
</dbReference>
<dbReference type="InterPro" id="IPR057326">
    <property type="entry name" value="KR_dom"/>
</dbReference>
<comment type="caution">
    <text evidence="6">The sequence shown here is derived from an EMBL/GenBank/DDBJ whole genome shotgun (WGS) entry which is preliminary data.</text>
</comment>
<proteinExistence type="inferred from homology"/>
<organism evidence="6 7">
    <name type="scientific">Streptomyces gilvifuscus</name>
    <dbReference type="NCBI Taxonomy" id="1550617"/>
    <lineage>
        <taxon>Bacteria</taxon>
        <taxon>Bacillati</taxon>
        <taxon>Actinomycetota</taxon>
        <taxon>Actinomycetes</taxon>
        <taxon>Kitasatosporales</taxon>
        <taxon>Streptomycetaceae</taxon>
        <taxon>Streptomyces</taxon>
    </lineage>
</organism>
<dbReference type="Pfam" id="PF08659">
    <property type="entry name" value="KR"/>
    <property type="match status" value="1"/>
</dbReference>
<feature type="domain" description="Carrier" evidence="5">
    <location>
        <begin position="1198"/>
        <end position="1273"/>
    </location>
</feature>
<dbReference type="InterPro" id="IPR020806">
    <property type="entry name" value="PKS_PP-bd"/>
</dbReference>
<dbReference type="RefSeq" id="WP_272176635.1">
    <property type="nucleotide sequence ID" value="NZ_JAQOSK010000009.1"/>
</dbReference>
<sequence length="1275" mass="136686">MSASDPIDQDVLRALTDAVGAVPGVRDAAAVARKGVRAAAPPRPALPERTAAPAPECPSARAETPAADLYGGDVRLPGDAPRTLQEGLSRAARQAPDKGTVYITECNDDVLQTYAELLDEAQHVLGGLRAAGLRPGDAALFVFGSNRGYLTAFWACVLGGFVPTPVAVATTYTAENEANRKLRGAWQLLDRPVLVTDAATEPDLVQVRALWDEPDVRVLTVEELARHEPDTAWFPATPDSPVLNLLTSGSTGVPKCVQHTNSSVVSRTYAVIQHCGLTADDISLIWMPFDHVTVVYYNVRDVFLQCLHVNAKIDHFLSDPLLWLDWADRYRVTNTWAPNFAMALVSERAAEIAERSWDLSRLRDVVNAGEPVIAATSRRFLELLAPHGLPADAMVPCWGMSETCSGVTYTRQSREDHTAGTVAIDPASLGGTIRHLDPADQDAVVLTRVGRPIPGVRLRVVDDAGRVLPEGRMGELRITGPTIMAGYFRNEEANREGYDEQGWFRTGDLAFVHDGEVVIAGRKKDQIIVRGTNYMAHELESVVERVDGVRVTFSAAVGVREPGASTDQLVVFYVPKSWDAAALARTGEQVRAVLVRESGVAPDVIVPVTEAEFPKTANGKIQRPSLVARFKAGAFADRVSAAADEPQDDTWIFGRQWTRLAEPAAADPHPAGAPGVCLVLAADDDAERLGIDVTAVTVRRGEEFTEQTPYRFRVPTADRVALRRLLSTVTTLHGGLASVVFALPLSLTGEPDERLATATAELAALVAVLADGEFGRPQLLVVTRGAVHVHDGDRVDLGVCALTGLVRTAVGEAAPLPVRLLDLPADTADWASSLRAELADPGRTGIVAARRGERWQPKLAPVAPAGTAATGGPVHPGGSYLITGGLGGIAHDIAAYLLAAFGIRLLLVGRSPADGAKAARLAELRALGPADGVVYEQVDVADADALEKAIVTAEERWGRPLDGVLHLAAADPTGQWADLERHTIARESAETYAQQYRAKVTGTLAVARALESRPQASLVLFGSVNGEFGGHSFGAYSAANSFLTGFTDHWHHERRRPVHCLAWSLWTGVGMNNGQPTAAAENRGFRALDPETGLRLFLDALALPDPYLVVGLDADNPHIVEELAAQRLRVSEVLVAYVAEGGAGDEVRTAVTACAADCPVPVRIAEVPRIPRDAFGTVDTAQLLRDTAPRRPGRRYSPPETELENRLAHVWAEALGRAQVGRDESFFELGGNSLRATRLLALTDRKLGVRVSTQELYENPTVAGMAVTIGRHRVG</sequence>
<dbReference type="Gene3D" id="3.40.50.720">
    <property type="entry name" value="NAD(P)-binding Rossmann-like Domain"/>
    <property type="match status" value="1"/>
</dbReference>
<evidence type="ECO:0000256" key="3">
    <source>
        <dbReference type="ARBA" id="ARBA00022553"/>
    </source>
</evidence>
<dbReference type="Proteomes" id="UP001221328">
    <property type="component" value="Unassembled WGS sequence"/>
</dbReference>
<dbReference type="SMART" id="SM00823">
    <property type="entry name" value="PKS_PP"/>
    <property type="match status" value="1"/>
</dbReference>
<dbReference type="InterPro" id="IPR013968">
    <property type="entry name" value="PKS_KR"/>
</dbReference>
<dbReference type="SUPFAM" id="SSF51735">
    <property type="entry name" value="NAD(P)-binding Rossmann-fold domains"/>
    <property type="match status" value="2"/>
</dbReference>
<name>A0ABT5FYI7_9ACTN</name>
<dbReference type="InterPro" id="IPR036736">
    <property type="entry name" value="ACP-like_sf"/>
</dbReference>
<comment type="similarity">
    <text evidence="1">Belongs to the ATP-dependent AMP-binding enzyme family.</text>
</comment>
<evidence type="ECO:0000259" key="5">
    <source>
        <dbReference type="PROSITE" id="PS50075"/>
    </source>
</evidence>
<dbReference type="Pfam" id="PF00550">
    <property type="entry name" value="PP-binding"/>
    <property type="match status" value="1"/>
</dbReference>
<dbReference type="InterPro" id="IPR045851">
    <property type="entry name" value="AMP-bd_C_sf"/>
</dbReference>
<dbReference type="Gene3D" id="3.40.50.12780">
    <property type="entry name" value="N-terminal domain of ligase-like"/>
    <property type="match status" value="1"/>
</dbReference>
<dbReference type="EMBL" id="JAQOSK010000009">
    <property type="protein sequence ID" value="MDC2957573.1"/>
    <property type="molecule type" value="Genomic_DNA"/>
</dbReference>
<evidence type="ECO:0000256" key="4">
    <source>
        <dbReference type="SAM" id="MobiDB-lite"/>
    </source>
</evidence>
<dbReference type="InterPro" id="IPR036291">
    <property type="entry name" value="NAD(P)-bd_dom_sf"/>
</dbReference>
<gene>
    <name evidence="6" type="ORF">PO587_24265</name>
</gene>
<dbReference type="InterPro" id="IPR009081">
    <property type="entry name" value="PP-bd_ACP"/>
</dbReference>
<dbReference type="PROSITE" id="PS50075">
    <property type="entry name" value="CARRIER"/>
    <property type="match status" value="1"/>
</dbReference>
<feature type="region of interest" description="Disordered" evidence="4">
    <location>
        <begin position="35"/>
        <end position="62"/>
    </location>
</feature>
<reference evidence="6 7" key="1">
    <citation type="journal article" date="2015" name="Int. J. Syst. Evol. Microbiol.">
        <title>Streptomyces gilvifuscus sp. nov., an actinomycete that produces antibacterial compounds isolated from soil.</title>
        <authorList>
            <person name="Nguyen T.M."/>
            <person name="Kim J."/>
        </authorList>
    </citation>
    <scope>NUCLEOTIDE SEQUENCE [LARGE SCALE GENOMIC DNA]</scope>
    <source>
        <strain evidence="6 7">T113</strain>
    </source>
</reference>
<keyword evidence="3" id="KW-0597">Phosphoprotein</keyword>
<dbReference type="SMART" id="SM00822">
    <property type="entry name" value="PKS_KR"/>
    <property type="match status" value="1"/>
</dbReference>
<dbReference type="Pfam" id="PF00501">
    <property type="entry name" value="AMP-binding"/>
    <property type="match status" value="1"/>
</dbReference>
<evidence type="ECO:0000256" key="1">
    <source>
        <dbReference type="ARBA" id="ARBA00006432"/>
    </source>
</evidence>
<dbReference type="SUPFAM" id="SSF56801">
    <property type="entry name" value="Acetyl-CoA synthetase-like"/>
    <property type="match status" value="1"/>
</dbReference>
<dbReference type="PANTHER" id="PTHR22754:SF32">
    <property type="entry name" value="DISCO-INTERACTING PROTEIN 2"/>
    <property type="match status" value="1"/>
</dbReference>
<keyword evidence="2" id="KW-0596">Phosphopantetheine</keyword>
<dbReference type="InterPro" id="IPR000873">
    <property type="entry name" value="AMP-dep_synth/lig_dom"/>
</dbReference>
<accession>A0ABT5FYI7</accession>
<dbReference type="Gene3D" id="3.30.300.30">
    <property type="match status" value="1"/>
</dbReference>
<dbReference type="Gene3D" id="1.10.1200.10">
    <property type="entry name" value="ACP-like"/>
    <property type="match status" value="1"/>
</dbReference>
<keyword evidence="7" id="KW-1185">Reference proteome</keyword>
<dbReference type="SUPFAM" id="SSF47336">
    <property type="entry name" value="ACP-like"/>
    <property type="match status" value="1"/>
</dbReference>
<evidence type="ECO:0000313" key="7">
    <source>
        <dbReference type="Proteomes" id="UP001221328"/>
    </source>
</evidence>
<dbReference type="CDD" id="cd05906">
    <property type="entry name" value="A_NRPS_TubE_like"/>
    <property type="match status" value="1"/>
</dbReference>
<dbReference type="PANTHER" id="PTHR22754">
    <property type="entry name" value="DISCO-INTERACTING PROTEIN 2 DIP2 -RELATED"/>
    <property type="match status" value="1"/>
</dbReference>
<dbReference type="InterPro" id="IPR042099">
    <property type="entry name" value="ANL_N_sf"/>
</dbReference>